<sequence>MQAALGRHLSVHKYPYSGCARCESQTTTNARIRQGENRPQPDNTAEEESFWSSGLLGDHNSVTRSNANLSQYFRYRGRQDHCDAYVQDIEAVWIQLEGEEMRKCVLDLCLISKSEHDSVRATDISPAIKTDHAAIKVEFCNCSTDFKGPGYWKMNRSLLEDGDYIKDITEKIPMWLAEGRDALSDKRKGRERNEKENKL</sequence>
<gene>
    <name evidence="2" type="ORF">P5673_014197</name>
</gene>
<feature type="region of interest" description="Disordered" evidence="1">
    <location>
        <begin position="30"/>
        <end position="49"/>
    </location>
</feature>
<evidence type="ECO:0000313" key="2">
    <source>
        <dbReference type="EMBL" id="KAK2562522.1"/>
    </source>
</evidence>
<dbReference type="EMBL" id="JARQWQ010000028">
    <property type="protein sequence ID" value="KAK2562522.1"/>
    <property type="molecule type" value="Genomic_DNA"/>
</dbReference>
<name>A0AAD9QJP7_ACRCE</name>
<keyword evidence="3" id="KW-1185">Reference proteome</keyword>
<dbReference type="AlphaFoldDB" id="A0AAD9QJP7"/>
<organism evidence="2 3">
    <name type="scientific">Acropora cervicornis</name>
    <name type="common">Staghorn coral</name>
    <dbReference type="NCBI Taxonomy" id="6130"/>
    <lineage>
        <taxon>Eukaryota</taxon>
        <taxon>Metazoa</taxon>
        <taxon>Cnidaria</taxon>
        <taxon>Anthozoa</taxon>
        <taxon>Hexacorallia</taxon>
        <taxon>Scleractinia</taxon>
        <taxon>Astrocoeniina</taxon>
        <taxon>Acroporidae</taxon>
        <taxon>Acropora</taxon>
    </lineage>
</organism>
<evidence type="ECO:0000256" key="1">
    <source>
        <dbReference type="SAM" id="MobiDB-lite"/>
    </source>
</evidence>
<protein>
    <submittedName>
        <fullName evidence="2">Uncharacterized protein</fullName>
    </submittedName>
</protein>
<reference evidence="2" key="1">
    <citation type="journal article" date="2023" name="G3 (Bethesda)">
        <title>Whole genome assembly and annotation of the endangered Caribbean coral Acropora cervicornis.</title>
        <authorList>
            <person name="Selwyn J.D."/>
            <person name="Vollmer S.V."/>
        </authorList>
    </citation>
    <scope>NUCLEOTIDE SEQUENCE</scope>
    <source>
        <strain evidence="2">K2</strain>
    </source>
</reference>
<comment type="caution">
    <text evidence="2">The sequence shown here is derived from an EMBL/GenBank/DDBJ whole genome shotgun (WGS) entry which is preliminary data.</text>
</comment>
<proteinExistence type="predicted"/>
<accession>A0AAD9QJP7</accession>
<evidence type="ECO:0000313" key="3">
    <source>
        <dbReference type="Proteomes" id="UP001249851"/>
    </source>
</evidence>
<dbReference type="Proteomes" id="UP001249851">
    <property type="component" value="Unassembled WGS sequence"/>
</dbReference>
<reference evidence="2" key="2">
    <citation type="journal article" date="2023" name="Science">
        <title>Genomic signatures of disease resistance in endangered staghorn corals.</title>
        <authorList>
            <person name="Vollmer S.V."/>
            <person name="Selwyn J.D."/>
            <person name="Despard B.A."/>
            <person name="Roesel C.L."/>
        </authorList>
    </citation>
    <scope>NUCLEOTIDE SEQUENCE</scope>
    <source>
        <strain evidence="2">K2</strain>
    </source>
</reference>